<organism evidence="1 2">
    <name type="scientific">Bacillus cereus HuA2-1</name>
    <dbReference type="NCBI Taxonomy" id="1053201"/>
    <lineage>
        <taxon>Bacteria</taxon>
        <taxon>Bacillati</taxon>
        <taxon>Bacillota</taxon>
        <taxon>Bacilli</taxon>
        <taxon>Bacillales</taxon>
        <taxon>Bacillaceae</taxon>
        <taxon>Bacillus</taxon>
        <taxon>Bacillus cereus group</taxon>
    </lineage>
</organism>
<evidence type="ECO:0000313" key="2">
    <source>
        <dbReference type="Proteomes" id="UP000004136"/>
    </source>
</evidence>
<evidence type="ECO:0000313" key="1">
    <source>
        <dbReference type="EMBL" id="EJV84177.1"/>
    </source>
</evidence>
<gene>
    <name evidence="1" type="ORF">IG3_02598</name>
</gene>
<dbReference type="HOGENOM" id="CLU_216189_0_0_9"/>
<dbReference type="EMBL" id="AHDV01000018">
    <property type="protein sequence ID" value="EJV84177.1"/>
    <property type="molecule type" value="Genomic_DNA"/>
</dbReference>
<feature type="non-terminal residue" evidence="1">
    <location>
        <position position="33"/>
    </location>
</feature>
<comment type="caution">
    <text evidence="1">The sequence shown here is derived from an EMBL/GenBank/DDBJ whole genome shotgun (WGS) entry which is preliminary data.</text>
</comment>
<evidence type="ECO:0008006" key="3">
    <source>
        <dbReference type="Google" id="ProtNLM"/>
    </source>
</evidence>
<accession>J9CFD7</accession>
<sequence>MGKIRVTYDVEFKKQAIDLYLKEGMSYKTIAKE</sequence>
<proteinExistence type="predicted"/>
<dbReference type="Proteomes" id="UP000004136">
    <property type="component" value="Unassembled WGS sequence"/>
</dbReference>
<protein>
    <recommendedName>
        <fullName evidence="3">Transposase</fullName>
    </recommendedName>
</protein>
<name>J9CFD7_BACCE</name>
<dbReference type="AlphaFoldDB" id="J9CFD7"/>
<reference evidence="1 2" key="1">
    <citation type="submission" date="2012-04" db="EMBL/GenBank/DDBJ databases">
        <title>The Genome Sequence of Bacillus cereus HuA2-1.</title>
        <authorList>
            <consortium name="The Broad Institute Genome Sequencing Platform"/>
            <consortium name="The Broad Institute Genome Sequencing Center for Infectious Disease"/>
            <person name="Feldgarden M."/>
            <person name="Van der Auwera G.A."/>
            <person name="Mahillon J."/>
            <person name="Duprez V."/>
            <person name="Timmery S."/>
            <person name="Mattelet C."/>
            <person name="Dierick K."/>
            <person name="Sun M."/>
            <person name="Yu Z."/>
            <person name="Zhu L."/>
            <person name="Hu X."/>
            <person name="Shank E.B."/>
            <person name="Swiecicka I."/>
            <person name="Hansen B.M."/>
            <person name="Andrup L."/>
            <person name="Young S.K."/>
            <person name="Zeng Q."/>
            <person name="Gargeya S."/>
            <person name="Fitzgerald M."/>
            <person name="Haas B."/>
            <person name="Abouelleil A."/>
            <person name="Alvarado L."/>
            <person name="Arachchi H.M."/>
            <person name="Berlin A."/>
            <person name="Chapman S.B."/>
            <person name="Goldberg J."/>
            <person name="Griggs A."/>
            <person name="Gujja S."/>
            <person name="Hansen M."/>
            <person name="Howarth C."/>
            <person name="Imamovic A."/>
            <person name="Larimer J."/>
            <person name="McCowen C."/>
            <person name="Montmayeur A."/>
            <person name="Murphy C."/>
            <person name="Neiman D."/>
            <person name="Pearson M."/>
            <person name="Priest M."/>
            <person name="Roberts A."/>
            <person name="Saif S."/>
            <person name="Shea T."/>
            <person name="Sisk P."/>
            <person name="Sykes S."/>
            <person name="Wortman J."/>
            <person name="Nusbaum C."/>
            <person name="Birren B."/>
        </authorList>
    </citation>
    <scope>NUCLEOTIDE SEQUENCE [LARGE SCALE GENOMIC DNA]</scope>
    <source>
        <strain evidence="1 2">HuA2-1</strain>
    </source>
</reference>